<sequence>MGQTLLKAAAVLINSFEKLDPEINKDLNSKFRKVLNLEPFNLSSPSSSSNVDDYHCIPWLDERNSATVAYIGFGTVVKPTPIEHSLIVLILLVVAELAEALEARLPQIKTRDLGKIVPWAYHPRDKFWCIVQPEFHNSLWVQLSLREHCNRCANDQLAILWGPPYQHIDGGKYVENWCESGTMRALELVLSCEKGKKLKEQIGHFTELALKGVGPKGSSSQNFNTLLDVVTGHNL</sequence>
<comment type="caution">
    <text evidence="1">The sequence shown here is derived from an EMBL/GenBank/DDBJ whole genome shotgun (WGS) entry which is preliminary data.</text>
</comment>
<keyword evidence="2" id="KW-1185">Reference proteome</keyword>
<dbReference type="SUPFAM" id="SSF53756">
    <property type="entry name" value="UDP-Glycosyltransferase/glycogen phosphorylase"/>
    <property type="match status" value="1"/>
</dbReference>
<dbReference type="AlphaFoldDB" id="A0A7J0DKH4"/>
<gene>
    <name evidence="1" type="ORF">Acr_00g0044920</name>
</gene>
<dbReference type="PANTHER" id="PTHR48045">
    <property type="entry name" value="UDP-GLYCOSYLTRANSFERASE 72B1"/>
    <property type="match status" value="1"/>
</dbReference>
<dbReference type="Gene3D" id="3.40.50.2000">
    <property type="entry name" value="Glycogen Phosphorylase B"/>
    <property type="match status" value="2"/>
</dbReference>
<organism evidence="1 2">
    <name type="scientific">Actinidia rufa</name>
    <dbReference type="NCBI Taxonomy" id="165716"/>
    <lineage>
        <taxon>Eukaryota</taxon>
        <taxon>Viridiplantae</taxon>
        <taxon>Streptophyta</taxon>
        <taxon>Embryophyta</taxon>
        <taxon>Tracheophyta</taxon>
        <taxon>Spermatophyta</taxon>
        <taxon>Magnoliopsida</taxon>
        <taxon>eudicotyledons</taxon>
        <taxon>Gunneridae</taxon>
        <taxon>Pentapetalae</taxon>
        <taxon>asterids</taxon>
        <taxon>Ericales</taxon>
        <taxon>Actinidiaceae</taxon>
        <taxon>Actinidia</taxon>
    </lineage>
</organism>
<proteinExistence type="predicted"/>
<name>A0A7J0DKH4_9ERIC</name>
<dbReference type="Proteomes" id="UP000585474">
    <property type="component" value="Unassembled WGS sequence"/>
</dbReference>
<accession>A0A7J0DKH4</accession>
<dbReference type="EMBL" id="BJWL01000247">
    <property type="protein sequence ID" value="GFS36258.1"/>
    <property type="molecule type" value="Genomic_DNA"/>
</dbReference>
<protein>
    <submittedName>
        <fullName evidence="1">Uncharacterized protein</fullName>
    </submittedName>
</protein>
<dbReference type="PANTHER" id="PTHR48045:SF31">
    <property type="entry name" value="UDP-GLYCOSYLTRANSFERASE 76B1-LIKE"/>
    <property type="match status" value="1"/>
</dbReference>
<dbReference type="OrthoDB" id="5835829at2759"/>
<evidence type="ECO:0000313" key="2">
    <source>
        <dbReference type="Proteomes" id="UP000585474"/>
    </source>
</evidence>
<evidence type="ECO:0000313" key="1">
    <source>
        <dbReference type="EMBL" id="GFS36258.1"/>
    </source>
</evidence>
<reference evidence="2" key="1">
    <citation type="submission" date="2019-07" db="EMBL/GenBank/DDBJ databases">
        <title>De Novo Assembly of kiwifruit Actinidia rufa.</title>
        <authorList>
            <person name="Sugita-Konishi S."/>
            <person name="Sato K."/>
            <person name="Mori E."/>
            <person name="Abe Y."/>
            <person name="Kisaki G."/>
            <person name="Hamano K."/>
            <person name="Suezawa K."/>
            <person name="Otani M."/>
            <person name="Fukuda T."/>
            <person name="Manabe T."/>
            <person name="Gomi K."/>
            <person name="Tabuchi M."/>
            <person name="Akimitsu K."/>
            <person name="Kataoka I."/>
        </authorList>
    </citation>
    <scope>NUCLEOTIDE SEQUENCE [LARGE SCALE GENOMIC DNA]</scope>
    <source>
        <strain evidence="2">cv. Fuchu</strain>
    </source>
</reference>